<organism evidence="1 2">
    <name type="scientific">Sinanodonta woodiana</name>
    <name type="common">Chinese pond mussel</name>
    <name type="synonym">Anodonta woodiana</name>
    <dbReference type="NCBI Taxonomy" id="1069815"/>
    <lineage>
        <taxon>Eukaryota</taxon>
        <taxon>Metazoa</taxon>
        <taxon>Spiralia</taxon>
        <taxon>Lophotrochozoa</taxon>
        <taxon>Mollusca</taxon>
        <taxon>Bivalvia</taxon>
        <taxon>Autobranchia</taxon>
        <taxon>Heteroconchia</taxon>
        <taxon>Palaeoheterodonta</taxon>
        <taxon>Unionida</taxon>
        <taxon>Unionoidea</taxon>
        <taxon>Unionidae</taxon>
        <taxon>Unioninae</taxon>
        <taxon>Sinanodonta</taxon>
    </lineage>
</organism>
<accession>A0ABD3XAC9</accession>
<protein>
    <submittedName>
        <fullName evidence="1">Uncharacterized protein</fullName>
    </submittedName>
</protein>
<reference evidence="1 2" key="1">
    <citation type="submission" date="2024-11" db="EMBL/GenBank/DDBJ databases">
        <title>Chromosome-level genome assembly of the freshwater bivalve Anodonta woodiana.</title>
        <authorList>
            <person name="Chen X."/>
        </authorList>
    </citation>
    <scope>NUCLEOTIDE SEQUENCE [LARGE SCALE GENOMIC DNA]</scope>
    <source>
        <strain evidence="1">MN2024</strain>
        <tissue evidence="1">Gills</tissue>
    </source>
</reference>
<gene>
    <name evidence="1" type="ORF">ACJMK2_028331</name>
</gene>
<sequence>MDIVKKGRQLISFEGEKAPKQAEILAALQAMGTDMYSIQGLQNAGINRYILYPIDEDTPILDCPNFKVQWRTAHVSHAPPFERQIGSKVMDIHITGMPMNIDEIELRNKIYQRLSVSPLSVNHASIWGWAQIHSGGRIIAVHEEDAKKNPTILLLHGLQR</sequence>
<comment type="caution">
    <text evidence="1">The sequence shown here is derived from an EMBL/GenBank/DDBJ whole genome shotgun (WGS) entry which is preliminary data.</text>
</comment>
<name>A0ABD3XAC9_SINWO</name>
<dbReference type="EMBL" id="JBJQND010000003">
    <property type="protein sequence ID" value="KAL3881948.1"/>
    <property type="molecule type" value="Genomic_DNA"/>
</dbReference>
<proteinExistence type="predicted"/>
<keyword evidence="2" id="KW-1185">Reference proteome</keyword>
<evidence type="ECO:0000313" key="2">
    <source>
        <dbReference type="Proteomes" id="UP001634394"/>
    </source>
</evidence>
<evidence type="ECO:0000313" key="1">
    <source>
        <dbReference type="EMBL" id="KAL3881948.1"/>
    </source>
</evidence>
<dbReference type="Proteomes" id="UP001634394">
    <property type="component" value="Unassembled WGS sequence"/>
</dbReference>
<dbReference type="AlphaFoldDB" id="A0ABD3XAC9"/>